<organism evidence="1">
    <name type="scientific">Lepeophtheirus salmonis</name>
    <name type="common">Salmon louse</name>
    <name type="synonym">Caligus salmonis</name>
    <dbReference type="NCBI Taxonomy" id="72036"/>
    <lineage>
        <taxon>Eukaryota</taxon>
        <taxon>Metazoa</taxon>
        <taxon>Ecdysozoa</taxon>
        <taxon>Arthropoda</taxon>
        <taxon>Crustacea</taxon>
        <taxon>Multicrustacea</taxon>
        <taxon>Hexanauplia</taxon>
        <taxon>Copepoda</taxon>
        <taxon>Siphonostomatoida</taxon>
        <taxon>Caligidae</taxon>
        <taxon>Lepeophtheirus</taxon>
    </lineage>
</organism>
<protein>
    <submittedName>
        <fullName evidence="1">Uncharacterized protein</fullName>
    </submittedName>
</protein>
<dbReference type="AlphaFoldDB" id="A0A0K2V7Q5"/>
<accession>A0A0K2V7Q5</accession>
<reference evidence="1" key="1">
    <citation type="submission" date="2014-05" db="EMBL/GenBank/DDBJ databases">
        <authorList>
            <person name="Chronopoulou M."/>
        </authorList>
    </citation>
    <scope>NUCLEOTIDE SEQUENCE</scope>
    <source>
        <tissue evidence="1">Whole organism</tissue>
    </source>
</reference>
<dbReference type="EMBL" id="HACA01029158">
    <property type="protein sequence ID" value="CDW46519.1"/>
    <property type="molecule type" value="Transcribed_RNA"/>
</dbReference>
<feature type="non-terminal residue" evidence="1">
    <location>
        <position position="1"/>
    </location>
</feature>
<sequence length="70" mass="8333">SDLLEEYLFLMNPRNPFDEEEFKSKNPYEESFCCCPRKLEEANVDIRLSVSGNTNSPIYNFSNRFFLEVR</sequence>
<proteinExistence type="predicted"/>
<evidence type="ECO:0000313" key="1">
    <source>
        <dbReference type="EMBL" id="CDW46519.1"/>
    </source>
</evidence>
<name>A0A0K2V7Q5_LEPSM</name>